<dbReference type="Pfam" id="PF12141">
    <property type="entry name" value="BMT"/>
    <property type="match status" value="1"/>
</dbReference>
<keyword evidence="4" id="KW-0808">Transferase</keyword>
<evidence type="ECO:0000256" key="10">
    <source>
        <dbReference type="SAM" id="Phobius"/>
    </source>
</evidence>
<evidence type="ECO:0000256" key="9">
    <source>
        <dbReference type="ARBA" id="ARBA00023316"/>
    </source>
</evidence>
<dbReference type="InterPro" id="IPR021988">
    <property type="entry name" value="BMT1"/>
</dbReference>
<dbReference type="GO" id="GO:0016020">
    <property type="term" value="C:membrane"/>
    <property type="evidence" value="ECO:0007669"/>
    <property type="project" value="UniProtKB-SubCell"/>
</dbReference>
<keyword evidence="9" id="KW-0961">Cell wall biogenesis/degradation</keyword>
<evidence type="ECO:0000313" key="11">
    <source>
        <dbReference type="EMBL" id="KGR16023.1"/>
    </source>
</evidence>
<gene>
    <name evidence="11" type="ORF">MG3_01617</name>
</gene>
<name>A0AB34PY24_CANAX</name>
<protein>
    <submittedName>
        <fullName evidence="11">Uncharacterized protein</fullName>
    </submittedName>
</protein>
<feature type="transmembrane region" description="Helical" evidence="10">
    <location>
        <begin position="12"/>
        <end position="34"/>
    </location>
</feature>
<reference evidence="11 12" key="1">
    <citation type="submission" date="2013-12" db="EMBL/GenBank/DDBJ databases">
        <title>The Genome Sequence of Candida albicans P78048.</title>
        <authorList>
            <consortium name="The Broad Institute Genome Sequencing Platform"/>
            <consortium name="The Broad Institute Genome Sequencing Center for Infectious Disease"/>
            <person name="Cuomo C."/>
            <person name="Bennett R."/>
            <person name="Hirakawa M."/>
            <person name="Noverr M."/>
            <person name="Mitchell A."/>
            <person name="Young S.K."/>
            <person name="Zeng Q."/>
            <person name="Gargeya S."/>
            <person name="Fitzgerald M."/>
            <person name="Abouelleil A."/>
            <person name="Alvarado L."/>
            <person name="Berlin A.M."/>
            <person name="Chapman S.B."/>
            <person name="Dewar J."/>
            <person name="Goldberg J."/>
            <person name="Griggs A."/>
            <person name="Gujja S."/>
            <person name="Hansen M."/>
            <person name="Howarth C."/>
            <person name="Imamovic A."/>
            <person name="Larimer J."/>
            <person name="McCowan C."/>
            <person name="Murphy C."/>
            <person name="Pearson M."/>
            <person name="Priest M."/>
            <person name="Roberts A."/>
            <person name="Saif S."/>
            <person name="Shea T."/>
            <person name="Sykes S."/>
            <person name="Wortman J."/>
            <person name="Nusbaum C."/>
            <person name="Birren B."/>
        </authorList>
    </citation>
    <scope>NUCLEOTIDE SEQUENCE [LARGE SCALE GENOMIC DNA]</scope>
    <source>
        <strain evidence="11 12">P78048</strain>
    </source>
</reference>
<proteinExistence type="inferred from homology"/>
<evidence type="ECO:0000256" key="6">
    <source>
        <dbReference type="ARBA" id="ARBA00022968"/>
    </source>
</evidence>
<evidence type="ECO:0000256" key="5">
    <source>
        <dbReference type="ARBA" id="ARBA00022692"/>
    </source>
</evidence>
<keyword evidence="8 10" id="KW-0472">Membrane</keyword>
<comment type="similarity">
    <text evidence="2">Belongs to the BMT family.</text>
</comment>
<dbReference type="AlphaFoldDB" id="A0AB34PY24"/>
<evidence type="ECO:0000256" key="1">
    <source>
        <dbReference type="ARBA" id="ARBA00004606"/>
    </source>
</evidence>
<evidence type="ECO:0000256" key="2">
    <source>
        <dbReference type="ARBA" id="ARBA00009486"/>
    </source>
</evidence>
<keyword evidence="3" id="KW-0328">Glycosyltransferase</keyword>
<keyword evidence="7 10" id="KW-1133">Transmembrane helix</keyword>
<evidence type="ECO:0000256" key="7">
    <source>
        <dbReference type="ARBA" id="ARBA00022989"/>
    </source>
</evidence>
<comment type="subcellular location">
    <subcellularLocation>
        <location evidence="1">Membrane</location>
        <topology evidence="1">Single-pass type II membrane protein</topology>
    </subcellularLocation>
</comment>
<organism evidence="11 12">
    <name type="scientific">Candida albicans P78048</name>
    <dbReference type="NCBI Taxonomy" id="1094989"/>
    <lineage>
        <taxon>Eukaryota</taxon>
        <taxon>Fungi</taxon>
        <taxon>Dikarya</taxon>
        <taxon>Ascomycota</taxon>
        <taxon>Saccharomycotina</taxon>
        <taxon>Pichiomycetes</taxon>
        <taxon>Debaryomycetaceae</taxon>
        <taxon>Candida/Lodderomyces clade</taxon>
        <taxon>Candida</taxon>
    </lineage>
</organism>
<evidence type="ECO:0000256" key="4">
    <source>
        <dbReference type="ARBA" id="ARBA00022679"/>
    </source>
</evidence>
<dbReference type="GO" id="GO:0071555">
    <property type="term" value="P:cell wall organization"/>
    <property type="evidence" value="ECO:0007669"/>
    <property type="project" value="UniProtKB-KW"/>
</dbReference>
<evidence type="ECO:0000256" key="3">
    <source>
        <dbReference type="ARBA" id="ARBA00022676"/>
    </source>
</evidence>
<keyword evidence="5 10" id="KW-0812">Transmembrane</keyword>
<comment type="caution">
    <text evidence="11">The sequence shown here is derived from an EMBL/GenBank/DDBJ whole genome shotgun (WGS) entry which is preliminary data.</text>
</comment>
<dbReference type="SMR" id="A0AB34PY24"/>
<accession>A0AB34PY24</accession>
<evidence type="ECO:0000256" key="8">
    <source>
        <dbReference type="ARBA" id="ARBA00023136"/>
    </source>
</evidence>
<evidence type="ECO:0000313" key="12">
    <source>
        <dbReference type="Proteomes" id="UP000030161"/>
    </source>
</evidence>
<keyword evidence="6" id="KW-0735">Signal-anchor</keyword>
<dbReference type="EMBL" id="AJIX01000010">
    <property type="protein sequence ID" value="KGR16023.1"/>
    <property type="molecule type" value="Genomic_DNA"/>
</dbReference>
<dbReference type="Proteomes" id="UP000030161">
    <property type="component" value="Unassembled WGS sequence"/>
</dbReference>
<sequence length="612" mass="70896">MVQKQYRFAPKSIFTFVFLCFVAIVVIISTSSLVQVEESLDPIEVSDEIKKHDRKVVIFPSNFQSANNKLADFLTEAFGQRLNKGDIVYKNRDTYELPQTVYTWNTIDLFQSIGEKDNLKCEKIPLNFEISKIYNKNADLYKILRDFKNENSFYYKEVSVFFPDLGKQLRERTIEKHWFQLIGSSVWLEQYGVHLMISRVIYTKTGNKVQPVISLSYVQAFDRNWTELKNVTLVVPDSGKAKFKTVSYPSFIPIPVYHNVNQQRGKFYGVEDPRIMLVKNKEGYEEPLIVYNSFNRSPPNANYLEEIKNLVKLDTYRSIFMAWIWRTQLGKSNVGSSLPDLATTDDHKYVKVKELSLPNKKRPKTEKNWTPFVIYEDQKKQGYDSHLYFIYSFQDLSILKCSLWDAGNCIWEYRMNNKKTKISELRGGTELMNVNQLLDKYNFAGLETVKDQFKGKEVWISFARAALSKCGCGSKMYRPNFTVLVKQGGRFQLSFVSSYMDFGVPILPWAKGKGLCNGKNLLIPNGISNWVLAKDEGGGFQDYMTLSLSRSDSTVDIIHMKGILKSILSEYLLQTNRDVLNNNAIHCALLESESYCKSYAENYRAHLKRWQN</sequence>
<dbReference type="GO" id="GO:0000030">
    <property type="term" value="F:mannosyltransferase activity"/>
    <property type="evidence" value="ECO:0007669"/>
    <property type="project" value="InterPro"/>
</dbReference>